<evidence type="ECO:0000256" key="2">
    <source>
        <dbReference type="SAM" id="MobiDB-lite"/>
    </source>
</evidence>
<dbReference type="AlphaFoldDB" id="A0A0A1T2M2"/>
<dbReference type="GO" id="GO:0003729">
    <property type="term" value="F:mRNA binding"/>
    <property type="evidence" value="ECO:0007669"/>
    <property type="project" value="TreeGrafter"/>
</dbReference>
<dbReference type="Pfam" id="PF23276">
    <property type="entry name" value="TPR_24"/>
    <property type="match status" value="1"/>
</dbReference>
<dbReference type="InterPro" id="IPR011990">
    <property type="entry name" value="TPR-like_helical_dom_sf"/>
</dbReference>
<feature type="region of interest" description="Disordered" evidence="2">
    <location>
        <begin position="38"/>
        <end position="83"/>
    </location>
</feature>
<organism evidence="4 5">
    <name type="scientific">[Torrubiella] hemipterigena</name>
    <dbReference type="NCBI Taxonomy" id="1531966"/>
    <lineage>
        <taxon>Eukaryota</taxon>
        <taxon>Fungi</taxon>
        <taxon>Dikarya</taxon>
        <taxon>Ascomycota</taxon>
        <taxon>Pezizomycotina</taxon>
        <taxon>Sordariomycetes</taxon>
        <taxon>Hypocreomycetidae</taxon>
        <taxon>Hypocreales</taxon>
        <taxon>Clavicipitaceae</taxon>
        <taxon>Clavicipitaceae incertae sedis</taxon>
        <taxon>'Torrubiella' clade</taxon>
    </lineage>
</organism>
<dbReference type="HOGENOM" id="CLU_008514_0_0_1"/>
<dbReference type="Gene3D" id="1.25.40.10">
    <property type="entry name" value="Tetratricopeptide repeat domain"/>
    <property type="match status" value="1"/>
</dbReference>
<dbReference type="PANTHER" id="PTHR47938">
    <property type="entry name" value="RESPIRATORY COMPLEX I CHAPERONE (CIA84), PUTATIVE (AFU_ORTHOLOGUE AFUA_2G06020)-RELATED"/>
    <property type="match status" value="1"/>
</dbReference>
<feature type="domain" description="Pentatricopeptide repeat-containing protein-mitochondrial" evidence="3">
    <location>
        <begin position="334"/>
        <end position="463"/>
    </location>
</feature>
<keyword evidence="1" id="KW-0677">Repeat</keyword>
<dbReference type="EMBL" id="CDHN01000001">
    <property type="protein sequence ID" value="CEJ80350.1"/>
    <property type="molecule type" value="Genomic_DNA"/>
</dbReference>
<dbReference type="STRING" id="1531966.A0A0A1T2M2"/>
<reference evidence="4 5" key="1">
    <citation type="journal article" date="2015" name="Genome Announc.">
        <title>Draft Genome Sequence and Gene Annotation of the Entomopathogenic Fungus Verticillium hemipterigenum.</title>
        <authorList>
            <person name="Horn F."/>
            <person name="Habel A."/>
            <person name="Scharf D.H."/>
            <person name="Dworschak J."/>
            <person name="Brakhage A.A."/>
            <person name="Guthke R."/>
            <person name="Hertweck C."/>
            <person name="Linde J."/>
        </authorList>
    </citation>
    <scope>NUCLEOTIDE SEQUENCE [LARGE SCALE GENOMIC DNA]</scope>
</reference>
<evidence type="ECO:0000313" key="5">
    <source>
        <dbReference type="Proteomes" id="UP000039046"/>
    </source>
</evidence>
<dbReference type="InterPro" id="IPR057027">
    <property type="entry name" value="TPR_mt"/>
</dbReference>
<dbReference type="Proteomes" id="UP000039046">
    <property type="component" value="Unassembled WGS sequence"/>
</dbReference>
<name>A0A0A1T2M2_9HYPO</name>
<evidence type="ECO:0000313" key="4">
    <source>
        <dbReference type="EMBL" id="CEJ80350.1"/>
    </source>
</evidence>
<protein>
    <recommendedName>
        <fullName evidence="3">Pentatricopeptide repeat-containing protein-mitochondrial domain-containing protein</fullName>
    </recommendedName>
</protein>
<accession>A0A0A1T2M2</accession>
<evidence type="ECO:0000256" key="1">
    <source>
        <dbReference type="ARBA" id="ARBA00022737"/>
    </source>
</evidence>
<gene>
    <name evidence="4" type="ORF">VHEMI00539</name>
</gene>
<dbReference type="OrthoDB" id="747253at2759"/>
<proteinExistence type="predicted"/>
<feature type="compositionally biased region" description="Polar residues" evidence="2">
    <location>
        <begin position="39"/>
        <end position="83"/>
    </location>
</feature>
<sequence>MRQATIVNDGLWRCLCPRFEPIATTRLRYAPARQLIPSKPSQRSFAAQAAPNRNTSPTDSAHTQKNRSSFTKSRGSRSTTVPGSTDFAQWQRLLLGAQLPHSPILSQAPVEFIERAIDELRTSNTQYPVSSELSKSTRMTELLTHLLHTRRAPLTAEVYDAMIACTAETSGHSNFVRRLLKEMRLAKIPVPKAVLTTALEALSNHPNHILSAEIVEMMLESDMIVDGPVNQTLLLGLLRDGQHELAFSRLMRLRDSGETVDAWVYTIFIIEFGSQGYIDEALELLQSRRALAEDDDYPNIVYYLLDSSASRFHHAGTCGTWEQMRVDARCLLPDGILENVMGTAARYGNTELATAVLDIISKRQRTHGFHYEMVAEAQLYSKDVVGAMRVYSVMQQTDLAVTQSTVSQFRQLLLNEPELLQASEAALAELRQERTIPPAVLVAIIEVKAKMSCGEDALELYNRMLELTGAEAGAPLTQDMLCLCTTRTEQSRLARVYQARFERATQDPVRPAAKLSNVISKLADIEELDLALRLAEPMLEDPEQLKHHGSWVEGVVETAVSREDSRVWRVVDAVSKSGNSTLTFTVQKLLNQGRMTKRADELKGR</sequence>
<evidence type="ECO:0000259" key="3">
    <source>
        <dbReference type="Pfam" id="PF23276"/>
    </source>
</evidence>
<keyword evidence="5" id="KW-1185">Reference proteome</keyword>